<organism evidence="2 3">
    <name type="scientific">Babesia bigemina</name>
    <dbReference type="NCBI Taxonomy" id="5866"/>
    <lineage>
        <taxon>Eukaryota</taxon>
        <taxon>Sar</taxon>
        <taxon>Alveolata</taxon>
        <taxon>Apicomplexa</taxon>
        <taxon>Aconoidasida</taxon>
        <taxon>Piroplasmida</taxon>
        <taxon>Babesiidae</taxon>
        <taxon>Babesia</taxon>
    </lineage>
</organism>
<reference evidence="3" key="1">
    <citation type="journal article" date="2014" name="Nucleic Acids Res.">
        <title>The evolutionary dynamics of variant antigen genes in Babesia reveal a history of genomic innovation underlying host-parasite interaction.</title>
        <authorList>
            <person name="Jackson A.P."/>
            <person name="Otto T.D."/>
            <person name="Darby A."/>
            <person name="Ramaprasad A."/>
            <person name="Xia D."/>
            <person name="Echaide I.E."/>
            <person name="Farber M."/>
            <person name="Gahlot S."/>
            <person name="Gamble J."/>
            <person name="Gupta D."/>
            <person name="Gupta Y."/>
            <person name="Jackson L."/>
            <person name="Malandrin L."/>
            <person name="Malas T.B."/>
            <person name="Moussa E."/>
            <person name="Nair M."/>
            <person name="Reid A.J."/>
            <person name="Sanders M."/>
            <person name="Sharma J."/>
            <person name="Tracey A."/>
            <person name="Quail M.A."/>
            <person name="Weir W."/>
            <person name="Wastling J.M."/>
            <person name="Hall N."/>
            <person name="Willadsen P."/>
            <person name="Lingelbach K."/>
            <person name="Shiels B."/>
            <person name="Tait A."/>
            <person name="Berriman M."/>
            <person name="Allred D.R."/>
            <person name="Pain A."/>
        </authorList>
    </citation>
    <scope>NUCLEOTIDE SEQUENCE [LARGE SCALE GENOMIC DNA]</scope>
    <source>
        <strain evidence="3">Bond</strain>
    </source>
</reference>
<evidence type="ECO:0000313" key="2">
    <source>
        <dbReference type="EMBL" id="CDR96638.1"/>
    </source>
</evidence>
<keyword evidence="3" id="KW-1185">Reference proteome</keyword>
<dbReference type="Proteomes" id="UP000033188">
    <property type="component" value="Chromosome 3"/>
</dbReference>
<dbReference type="KEGG" id="bbig:BBBOND_0305410"/>
<proteinExistence type="predicted"/>
<accession>A0A061D7W4</accession>
<evidence type="ECO:0000256" key="1">
    <source>
        <dbReference type="SAM" id="Phobius"/>
    </source>
</evidence>
<gene>
    <name evidence="2" type="ORF">BBBOND_0305410</name>
</gene>
<evidence type="ECO:0000313" key="3">
    <source>
        <dbReference type="Proteomes" id="UP000033188"/>
    </source>
</evidence>
<sequence length="91" mass="10184">MLIVYLQLVEGVRVLRVYCQLDCKKDGKSRQEAHDGTCKAIAFGYIFGGTILMLGILLLTLYICGKVHNMSLGETFGRLRDAFRDSKPSLN</sequence>
<keyword evidence="1" id="KW-0472">Membrane</keyword>
<dbReference type="EMBL" id="LK391709">
    <property type="protein sequence ID" value="CDR96638.1"/>
    <property type="molecule type" value="Genomic_DNA"/>
</dbReference>
<keyword evidence="1" id="KW-0812">Transmembrane</keyword>
<dbReference type="AlphaFoldDB" id="A0A061D7W4"/>
<dbReference type="VEuPathDB" id="PiroplasmaDB:BBBOND_0305410"/>
<feature type="transmembrane region" description="Helical" evidence="1">
    <location>
        <begin position="42"/>
        <end position="64"/>
    </location>
</feature>
<dbReference type="RefSeq" id="XP_012768824.1">
    <property type="nucleotide sequence ID" value="XM_012913370.1"/>
</dbReference>
<dbReference type="GeneID" id="24565179"/>
<protein>
    <submittedName>
        <fullName evidence="2">Uncharacterized protein</fullName>
    </submittedName>
</protein>
<name>A0A061D7W4_BABBI</name>
<keyword evidence="1" id="KW-1133">Transmembrane helix</keyword>